<comment type="subcellular location">
    <subcellularLocation>
        <location evidence="1">Cytoplasm</location>
    </subcellularLocation>
</comment>
<accession>A0A6N7VTW1</accession>
<keyword evidence="14" id="KW-0547">Nucleotide-binding</keyword>
<feature type="binding site" evidence="14">
    <location>
        <begin position="139"/>
        <end position="141"/>
    </location>
    <ligand>
        <name>FAD</name>
        <dbReference type="ChEBI" id="CHEBI:57692"/>
    </ligand>
</feature>
<keyword evidence="5" id="KW-0963">Cytoplasm</keyword>
<dbReference type="GO" id="GO:0050660">
    <property type="term" value="F:flavin adenine dinucleotide binding"/>
    <property type="evidence" value="ECO:0007669"/>
    <property type="project" value="InterPro"/>
</dbReference>
<dbReference type="AlphaFoldDB" id="A0A6N7VTW1"/>
<dbReference type="GO" id="GO:0006103">
    <property type="term" value="P:2-oxoglutarate metabolic process"/>
    <property type="evidence" value="ECO:0007669"/>
    <property type="project" value="TreeGrafter"/>
</dbReference>
<keyword evidence="7 14" id="KW-0274">FAD</keyword>
<dbReference type="EMBL" id="VULO01000007">
    <property type="protein sequence ID" value="MSS84400.1"/>
    <property type="molecule type" value="Genomic_DNA"/>
</dbReference>
<keyword evidence="8 16" id="KW-0560">Oxidoreductase</keyword>
<comment type="catalytic activity">
    <reaction evidence="12 16">
        <text>N(6)-[(R)-dihydrolipoyl]-L-lysyl-[protein] + NAD(+) = N(6)-[(R)-lipoyl]-L-lysyl-[protein] + NADH + H(+)</text>
        <dbReference type="Rhea" id="RHEA:15045"/>
        <dbReference type="Rhea" id="RHEA-COMP:10474"/>
        <dbReference type="Rhea" id="RHEA-COMP:10475"/>
        <dbReference type="ChEBI" id="CHEBI:15378"/>
        <dbReference type="ChEBI" id="CHEBI:57540"/>
        <dbReference type="ChEBI" id="CHEBI:57945"/>
        <dbReference type="ChEBI" id="CHEBI:83099"/>
        <dbReference type="ChEBI" id="CHEBI:83100"/>
        <dbReference type="EC" id="1.8.1.4"/>
    </reaction>
</comment>
<feature type="domain" description="FAD/NAD(P)-binding" evidence="18">
    <location>
        <begin position="6"/>
        <end position="317"/>
    </location>
</feature>
<dbReference type="FunFam" id="3.30.390.30:FF:000001">
    <property type="entry name" value="Dihydrolipoyl dehydrogenase"/>
    <property type="match status" value="1"/>
</dbReference>
<evidence type="ECO:0000256" key="15">
    <source>
        <dbReference type="PIRSR" id="PIRSR000350-4"/>
    </source>
</evidence>
<dbReference type="NCBIfam" id="TIGR01350">
    <property type="entry name" value="lipoamide_DH"/>
    <property type="match status" value="1"/>
</dbReference>
<comment type="caution">
    <text evidence="19">The sequence shown here is derived from an EMBL/GenBank/DDBJ whole genome shotgun (WGS) entry which is preliminary data.</text>
</comment>
<dbReference type="PANTHER" id="PTHR22912:SF217">
    <property type="entry name" value="DIHYDROLIPOYL DEHYDROGENASE"/>
    <property type="match status" value="1"/>
</dbReference>
<reference evidence="19 20" key="1">
    <citation type="submission" date="2019-08" db="EMBL/GenBank/DDBJ databases">
        <title>In-depth cultivation of the pig gut microbiome towards novel bacterial diversity and tailored functional studies.</title>
        <authorList>
            <person name="Wylensek D."/>
            <person name="Hitch T.C.A."/>
            <person name="Clavel T."/>
        </authorList>
    </citation>
    <scope>NUCLEOTIDE SEQUENCE [LARGE SCALE GENOMIC DNA]</scope>
    <source>
        <strain evidence="19 20">WB03_NA08</strain>
    </source>
</reference>
<evidence type="ECO:0000256" key="9">
    <source>
        <dbReference type="ARBA" id="ARBA00023027"/>
    </source>
</evidence>
<comment type="similarity">
    <text evidence="2 16">Belongs to the class-I pyridine nucleotide-disulfide oxidoreductase family.</text>
</comment>
<evidence type="ECO:0000256" key="10">
    <source>
        <dbReference type="ARBA" id="ARBA00023157"/>
    </source>
</evidence>
<dbReference type="Gene3D" id="3.30.390.30">
    <property type="match status" value="1"/>
</dbReference>
<dbReference type="PIRSF" id="PIRSF000350">
    <property type="entry name" value="Mercury_reductase_MerA"/>
    <property type="match status" value="1"/>
</dbReference>
<evidence type="ECO:0000256" key="13">
    <source>
        <dbReference type="PIRSR" id="PIRSR000350-2"/>
    </source>
</evidence>
<evidence type="ECO:0000259" key="18">
    <source>
        <dbReference type="Pfam" id="PF07992"/>
    </source>
</evidence>
<evidence type="ECO:0000256" key="3">
    <source>
        <dbReference type="ARBA" id="ARBA00012608"/>
    </source>
</evidence>
<feature type="binding site" evidence="14">
    <location>
        <position position="302"/>
    </location>
    <ligand>
        <name>FAD</name>
        <dbReference type="ChEBI" id="CHEBI:57692"/>
    </ligand>
</feature>
<feature type="binding site" evidence="14">
    <location>
        <position position="52"/>
    </location>
    <ligand>
        <name>FAD</name>
        <dbReference type="ChEBI" id="CHEBI:57692"/>
    </ligand>
</feature>
<comment type="miscellaneous">
    <text evidence="16">The active site is a redox-active disulfide bond.</text>
</comment>
<keyword evidence="20" id="KW-1185">Reference proteome</keyword>
<dbReference type="Pfam" id="PF02852">
    <property type="entry name" value="Pyr_redox_dim"/>
    <property type="match status" value="1"/>
</dbReference>
<feature type="active site" description="Proton acceptor" evidence="13">
    <location>
        <position position="442"/>
    </location>
</feature>
<evidence type="ECO:0000313" key="19">
    <source>
        <dbReference type="EMBL" id="MSS84400.1"/>
    </source>
</evidence>
<dbReference type="InterPro" id="IPR006258">
    <property type="entry name" value="Lipoamide_DH"/>
</dbReference>
<protein>
    <recommendedName>
        <fullName evidence="4 16">Dihydrolipoyl dehydrogenase</fullName>
        <ecNumber evidence="3 16">1.8.1.4</ecNumber>
    </recommendedName>
</protein>
<evidence type="ECO:0000256" key="16">
    <source>
        <dbReference type="RuleBase" id="RU003692"/>
    </source>
</evidence>
<dbReference type="PANTHER" id="PTHR22912">
    <property type="entry name" value="DISULFIDE OXIDOREDUCTASE"/>
    <property type="match status" value="1"/>
</dbReference>
<dbReference type="Gene3D" id="3.50.50.60">
    <property type="entry name" value="FAD/NAD(P)-binding domain"/>
    <property type="match status" value="2"/>
</dbReference>
<dbReference type="GO" id="GO:0005737">
    <property type="term" value="C:cytoplasm"/>
    <property type="evidence" value="ECO:0007669"/>
    <property type="project" value="UniProtKB-SubCell"/>
</dbReference>
<comment type="cofactor">
    <cofactor evidence="14 16">
        <name>FAD</name>
        <dbReference type="ChEBI" id="CHEBI:57692"/>
    </cofactor>
    <text evidence="14 16">Binds 1 FAD per subunit.</text>
</comment>
<gene>
    <name evidence="19" type="primary">lpdA</name>
    <name evidence="19" type="ORF">FYJ24_06420</name>
</gene>
<feature type="binding site" evidence="14">
    <location>
        <position position="262"/>
    </location>
    <ligand>
        <name>NAD(+)</name>
        <dbReference type="ChEBI" id="CHEBI:57540"/>
    </ligand>
</feature>
<evidence type="ECO:0000256" key="11">
    <source>
        <dbReference type="ARBA" id="ARBA00023284"/>
    </source>
</evidence>
<dbReference type="InterPro" id="IPR004099">
    <property type="entry name" value="Pyr_nucl-diS_OxRdtase_dimer"/>
</dbReference>
<evidence type="ECO:0000259" key="17">
    <source>
        <dbReference type="Pfam" id="PF02852"/>
    </source>
</evidence>
<dbReference type="InterPro" id="IPR036188">
    <property type="entry name" value="FAD/NAD-bd_sf"/>
</dbReference>
<evidence type="ECO:0000256" key="2">
    <source>
        <dbReference type="ARBA" id="ARBA00007532"/>
    </source>
</evidence>
<dbReference type="SUPFAM" id="SSF51905">
    <property type="entry name" value="FAD/NAD(P)-binding domain"/>
    <property type="match status" value="1"/>
</dbReference>
<feature type="domain" description="Pyridine nucleotide-disulphide oxidoreductase dimerisation" evidence="17">
    <location>
        <begin position="342"/>
        <end position="453"/>
    </location>
</feature>
<dbReference type="Proteomes" id="UP000470875">
    <property type="component" value="Unassembled WGS sequence"/>
</dbReference>
<dbReference type="InterPro" id="IPR001100">
    <property type="entry name" value="Pyr_nuc-diS_OxRdtase"/>
</dbReference>
<evidence type="ECO:0000256" key="8">
    <source>
        <dbReference type="ARBA" id="ARBA00023002"/>
    </source>
</evidence>
<keyword evidence="6 16" id="KW-0285">Flavoprotein</keyword>
<feature type="binding site" evidence="14">
    <location>
        <begin position="177"/>
        <end position="184"/>
    </location>
    <ligand>
        <name>NAD(+)</name>
        <dbReference type="ChEBI" id="CHEBI:57540"/>
    </ligand>
</feature>
<evidence type="ECO:0000256" key="14">
    <source>
        <dbReference type="PIRSR" id="PIRSR000350-3"/>
    </source>
</evidence>
<evidence type="ECO:0000256" key="6">
    <source>
        <dbReference type="ARBA" id="ARBA00022630"/>
    </source>
</evidence>
<dbReference type="InterPro" id="IPR012999">
    <property type="entry name" value="Pyr_OxRdtase_I_AS"/>
</dbReference>
<dbReference type="PRINTS" id="PR00368">
    <property type="entry name" value="FADPNR"/>
</dbReference>
<sequence>MKMSDYDVIIIGGGPGGYLAAERLGHAGKKVLLAEKESLGGTCLNVGCIPTKSLLNSAKLYVHAKEASQFGVDATGVSYDWDRVQGWKADVVKTLVGGVGAAEKRAGVEVVKAHANLVKPGIVEVDGAQKTADHIIIATGSEPVMPPIPGAKDNPAVVDSTGLLAVEKVPERLAVIGGGVIGVEFASLFAAFGSQVEVIEMLPEIVPFMDDDLAAQLRKGIKGVDFHLGCKVTAIEGGTVIYEDPQGTVQRAEADAVLMAVGRRPLVNGWGAEQSGLDFTSRGIKVNDIMQTNLPNVWAVGDVTGRSLLAHAAYRMADIVAAHILNPAGASSSGEIFRDNTVPWAVYSMPEAAGVGLTEAKAKEQGYAVVTATVPLLLSGRFIAENGLKAPGAVKLIADADSRVILGIHMLGPYAPETIWGAATVLESEFTVEDLRQVVFPHPTVSEGIREAAWAVRD</sequence>
<organism evidence="19 20">
    <name type="scientific">Scrofimicrobium canadense</name>
    <dbReference type="NCBI Taxonomy" id="2652290"/>
    <lineage>
        <taxon>Bacteria</taxon>
        <taxon>Bacillati</taxon>
        <taxon>Actinomycetota</taxon>
        <taxon>Actinomycetes</taxon>
        <taxon>Actinomycetales</taxon>
        <taxon>Actinomycetaceae</taxon>
        <taxon>Scrofimicrobium</taxon>
    </lineage>
</organism>
<dbReference type="GO" id="GO:0004148">
    <property type="term" value="F:dihydrolipoyl dehydrogenase (NADH) activity"/>
    <property type="evidence" value="ECO:0007669"/>
    <property type="project" value="UniProtKB-EC"/>
</dbReference>
<keyword evidence="11 16" id="KW-0676">Redox-active center</keyword>
<evidence type="ECO:0000256" key="7">
    <source>
        <dbReference type="ARBA" id="ARBA00022827"/>
    </source>
</evidence>
<evidence type="ECO:0000313" key="20">
    <source>
        <dbReference type="Proteomes" id="UP000470875"/>
    </source>
</evidence>
<dbReference type="EC" id="1.8.1.4" evidence="3 16"/>
<dbReference type="PROSITE" id="PS00076">
    <property type="entry name" value="PYRIDINE_REDOX_1"/>
    <property type="match status" value="1"/>
</dbReference>
<dbReference type="InterPro" id="IPR050151">
    <property type="entry name" value="Class-I_Pyr_Nuc-Dis_Oxidored"/>
</dbReference>
<evidence type="ECO:0000256" key="5">
    <source>
        <dbReference type="ARBA" id="ARBA00022490"/>
    </source>
</evidence>
<feature type="disulfide bond" description="Redox-active" evidence="15">
    <location>
        <begin position="43"/>
        <end position="48"/>
    </location>
</feature>
<dbReference type="PRINTS" id="PR00411">
    <property type="entry name" value="PNDRDTASEI"/>
</dbReference>
<dbReference type="SUPFAM" id="SSF55424">
    <property type="entry name" value="FAD/NAD-linked reductases, dimerisation (C-terminal) domain"/>
    <property type="match status" value="1"/>
</dbReference>
<dbReference type="Pfam" id="PF07992">
    <property type="entry name" value="Pyr_redox_2"/>
    <property type="match status" value="1"/>
</dbReference>
<dbReference type="InterPro" id="IPR016156">
    <property type="entry name" value="FAD/NAD-linked_Rdtase_dimer_sf"/>
</dbReference>
<dbReference type="InterPro" id="IPR023753">
    <property type="entry name" value="FAD/NAD-binding_dom"/>
</dbReference>
<feature type="binding site" evidence="14">
    <location>
        <position position="200"/>
    </location>
    <ligand>
        <name>NAD(+)</name>
        <dbReference type="ChEBI" id="CHEBI:57540"/>
    </ligand>
</feature>
<name>A0A6N7VTW1_9ACTO</name>
<evidence type="ECO:0000256" key="1">
    <source>
        <dbReference type="ARBA" id="ARBA00004496"/>
    </source>
</evidence>
<proteinExistence type="inferred from homology"/>
<keyword evidence="10" id="KW-1015">Disulfide bond</keyword>
<evidence type="ECO:0000256" key="4">
    <source>
        <dbReference type="ARBA" id="ARBA00016961"/>
    </source>
</evidence>
<evidence type="ECO:0000256" key="12">
    <source>
        <dbReference type="ARBA" id="ARBA00049187"/>
    </source>
</evidence>
<keyword evidence="9 14" id="KW-0520">NAD</keyword>